<gene>
    <name evidence="1" type="ORF">BGZ65_004056</name>
</gene>
<dbReference type="OrthoDB" id="5976022at2759"/>
<dbReference type="PANTHER" id="PTHR46546:SF4">
    <property type="entry name" value="SHEWANELLA-LIKE PROTEIN PHOSPHATASE 1"/>
    <property type="match status" value="1"/>
</dbReference>
<name>A0A9P6J239_9FUNG</name>
<comment type="caution">
    <text evidence="1">The sequence shown here is derived from an EMBL/GenBank/DDBJ whole genome shotgun (WGS) entry which is preliminary data.</text>
</comment>
<dbReference type="InterPro" id="IPR029052">
    <property type="entry name" value="Metallo-depent_PP-like"/>
</dbReference>
<organism evidence="1 2">
    <name type="scientific">Modicella reniformis</name>
    <dbReference type="NCBI Taxonomy" id="1440133"/>
    <lineage>
        <taxon>Eukaryota</taxon>
        <taxon>Fungi</taxon>
        <taxon>Fungi incertae sedis</taxon>
        <taxon>Mucoromycota</taxon>
        <taxon>Mortierellomycotina</taxon>
        <taxon>Mortierellomycetes</taxon>
        <taxon>Mortierellales</taxon>
        <taxon>Mortierellaceae</taxon>
        <taxon>Modicella</taxon>
    </lineage>
</organism>
<dbReference type="Proteomes" id="UP000749646">
    <property type="component" value="Unassembled WGS sequence"/>
</dbReference>
<dbReference type="EMBL" id="JAAAHW010006832">
    <property type="protein sequence ID" value="KAF9954386.1"/>
    <property type="molecule type" value="Genomic_DNA"/>
</dbReference>
<evidence type="ECO:0000313" key="1">
    <source>
        <dbReference type="EMBL" id="KAF9954386.1"/>
    </source>
</evidence>
<keyword evidence="2" id="KW-1185">Reference proteome</keyword>
<dbReference type="SUPFAM" id="SSF56300">
    <property type="entry name" value="Metallo-dependent phosphatases"/>
    <property type="match status" value="1"/>
</dbReference>
<dbReference type="Gene3D" id="3.60.21.10">
    <property type="match status" value="1"/>
</dbReference>
<dbReference type="AlphaFoldDB" id="A0A9P6J239"/>
<dbReference type="PANTHER" id="PTHR46546">
    <property type="entry name" value="SHEWANELLA-LIKE PROTEIN PHOSPHATASE 1"/>
    <property type="match status" value="1"/>
</dbReference>
<protein>
    <submittedName>
        <fullName evidence="1">Uncharacterized protein</fullName>
    </submittedName>
</protein>
<sequence>MHPDWARKGVDTMNVLAHDALWNREYKAPIFTTNGPIWNRALAKQEAGKAATCEAIETIKQILGVKRLVSGHTVSKSGKILSLCNGSYLGIDVGITNYYGGYLAALEIIENDDGTQTVNALYPNKDSSNDVVREAVEASL</sequence>
<reference evidence="1" key="1">
    <citation type="journal article" date="2020" name="Fungal Divers.">
        <title>Resolving the Mortierellaceae phylogeny through synthesis of multi-gene phylogenetics and phylogenomics.</title>
        <authorList>
            <person name="Vandepol N."/>
            <person name="Liber J."/>
            <person name="Desiro A."/>
            <person name="Na H."/>
            <person name="Kennedy M."/>
            <person name="Barry K."/>
            <person name="Grigoriev I.V."/>
            <person name="Miller A.N."/>
            <person name="O'Donnell K."/>
            <person name="Stajich J.E."/>
            <person name="Bonito G."/>
        </authorList>
    </citation>
    <scope>NUCLEOTIDE SEQUENCE</scope>
    <source>
        <strain evidence="1">MES-2147</strain>
    </source>
</reference>
<evidence type="ECO:0000313" key="2">
    <source>
        <dbReference type="Proteomes" id="UP000749646"/>
    </source>
</evidence>
<proteinExistence type="predicted"/>
<accession>A0A9P6J239</accession>